<sequence>MSTSKERSLKKKAVKLLGPELVKLLDEEKRFILKDIGWGLSDE</sequence>
<evidence type="ECO:0000313" key="2">
    <source>
        <dbReference type="Proteomes" id="UP000585609"/>
    </source>
</evidence>
<dbReference type="Proteomes" id="UP000585609">
    <property type="component" value="Unassembled WGS sequence"/>
</dbReference>
<organism evidence="1 2">
    <name type="scientific">Candidatus Hakubella thermalkaliphila</name>
    <dbReference type="NCBI Taxonomy" id="2754717"/>
    <lineage>
        <taxon>Bacteria</taxon>
        <taxon>Bacillati</taxon>
        <taxon>Actinomycetota</taxon>
        <taxon>Actinomycetota incertae sedis</taxon>
        <taxon>Candidatus Hakubellales</taxon>
        <taxon>Candidatus Hakubellaceae</taxon>
        <taxon>Candidatus Hakubella</taxon>
    </lineage>
</organism>
<dbReference type="RefSeq" id="WP_258190432.1">
    <property type="nucleotide sequence ID" value="NZ_BLRZ01000001.1"/>
</dbReference>
<proteinExistence type="predicted"/>
<dbReference type="EMBL" id="BLRW01000127">
    <property type="protein sequence ID" value="GFP23517.1"/>
    <property type="molecule type" value="Genomic_DNA"/>
</dbReference>
<evidence type="ECO:0000313" key="1">
    <source>
        <dbReference type="EMBL" id="GFP23517.1"/>
    </source>
</evidence>
<reference evidence="1 2" key="1">
    <citation type="journal article" date="2020" name="Front. Microbiol.">
        <title>Single-cell genomics of novel Actinobacteria with the Wood-Ljungdahl pathway discovered in a serpentinizing system.</title>
        <authorList>
            <person name="Merino N."/>
            <person name="Kawai M."/>
            <person name="Boyd E.S."/>
            <person name="Colman D.R."/>
            <person name="McGlynn S.E."/>
            <person name="Nealson K.H."/>
            <person name="Kurokawa K."/>
            <person name="Hongoh Y."/>
        </authorList>
    </citation>
    <scope>NUCLEOTIDE SEQUENCE [LARGE SCALE GENOMIC DNA]</scope>
    <source>
        <strain evidence="1 2">S09_30</strain>
    </source>
</reference>
<comment type="caution">
    <text evidence="1">The sequence shown here is derived from an EMBL/GenBank/DDBJ whole genome shotgun (WGS) entry which is preliminary data.</text>
</comment>
<gene>
    <name evidence="1" type="ORF">HKBW3S09_00984</name>
</gene>
<accession>A0A6V8NTS0</accession>
<protein>
    <submittedName>
        <fullName evidence="1">Uncharacterized protein</fullName>
    </submittedName>
</protein>
<name>A0A6V8NTS0_9ACTN</name>
<dbReference type="AlphaFoldDB" id="A0A6V8NTS0"/>